<dbReference type="Proteomes" id="UP001362999">
    <property type="component" value="Unassembled WGS sequence"/>
</dbReference>
<feature type="chain" id="PRO_5044024314" evidence="3">
    <location>
        <begin position="23"/>
        <end position="374"/>
    </location>
</feature>
<evidence type="ECO:0000313" key="5">
    <source>
        <dbReference type="Proteomes" id="UP001362999"/>
    </source>
</evidence>
<dbReference type="AlphaFoldDB" id="A0AAV9ZB54"/>
<organism evidence="4 5">
    <name type="scientific">Favolaschia claudopus</name>
    <dbReference type="NCBI Taxonomy" id="2862362"/>
    <lineage>
        <taxon>Eukaryota</taxon>
        <taxon>Fungi</taxon>
        <taxon>Dikarya</taxon>
        <taxon>Basidiomycota</taxon>
        <taxon>Agaricomycotina</taxon>
        <taxon>Agaricomycetes</taxon>
        <taxon>Agaricomycetidae</taxon>
        <taxon>Agaricales</taxon>
        <taxon>Marasmiineae</taxon>
        <taxon>Mycenaceae</taxon>
        <taxon>Favolaschia</taxon>
    </lineage>
</organism>
<feature type="region of interest" description="Disordered" evidence="1">
    <location>
        <begin position="309"/>
        <end position="374"/>
    </location>
</feature>
<keyword evidence="5" id="KW-1185">Reference proteome</keyword>
<feature type="signal peptide" evidence="3">
    <location>
        <begin position="1"/>
        <end position="22"/>
    </location>
</feature>
<keyword evidence="3" id="KW-0732">Signal</keyword>
<dbReference type="EMBL" id="JAWWNJ010000173">
    <property type="protein sequence ID" value="KAK6977047.1"/>
    <property type="molecule type" value="Genomic_DNA"/>
</dbReference>
<proteinExistence type="predicted"/>
<reference evidence="4 5" key="1">
    <citation type="journal article" date="2024" name="J Genomics">
        <title>Draft genome sequencing and assembly of Favolaschia claudopus CIRM-BRFM 2984 isolated from oak limbs.</title>
        <authorList>
            <person name="Navarro D."/>
            <person name="Drula E."/>
            <person name="Chaduli D."/>
            <person name="Cazenave R."/>
            <person name="Ahrendt S."/>
            <person name="Wang J."/>
            <person name="Lipzen A."/>
            <person name="Daum C."/>
            <person name="Barry K."/>
            <person name="Grigoriev I.V."/>
            <person name="Favel A."/>
            <person name="Rosso M.N."/>
            <person name="Martin F."/>
        </authorList>
    </citation>
    <scope>NUCLEOTIDE SEQUENCE [LARGE SCALE GENOMIC DNA]</scope>
    <source>
        <strain evidence="4 5">CIRM-BRFM 2984</strain>
    </source>
</reference>
<evidence type="ECO:0000256" key="2">
    <source>
        <dbReference type="SAM" id="Phobius"/>
    </source>
</evidence>
<keyword evidence="2" id="KW-0472">Membrane</keyword>
<evidence type="ECO:0000256" key="3">
    <source>
        <dbReference type="SAM" id="SignalP"/>
    </source>
</evidence>
<keyword evidence="2" id="KW-1133">Transmembrane helix</keyword>
<accession>A0AAV9ZB54</accession>
<feature type="compositionally biased region" description="Low complexity" evidence="1">
    <location>
        <begin position="312"/>
        <end position="328"/>
    </location>
</feature>
<feature type="transmembrane region" description="Helical" evidence="2">
    <location>
        <begin position="234"/>
        <end position="259"/>
    </location>
</feature>
<keyword evidence="2" id="KW-0812">Transmembrane</keyword>
<evidence type="ECO:0000313" key="4">
    <source>
        <dbReference type="EMBL" id="KAK6977047.1"/>
    </source>
</evidence>
<name>A0AAV9ZB54_9AGAR</name>
<protein>
    <submittedName>
        <fullName evidence="4">Uncharacterized protein</fullName>
    </submittedName>
</protein>
<evidence type="ECO:0000256" key="1">
    <source>
        <dbReference type="SAM" id="MobiDB-lite"/>
    </source>
</evidence>
<comment type="caution">
    <text evidence="4">The sequence shown here is derived from an EMBL/GenBank/DDBJ whole genome shotgun (WGS) entry which is preliminary data.</text>
</comment>
<dbReference type="Gene3D" id="2.60.120.260">
    <property type="entry name" value="Galactose-binding domain-like"/>
    <property type="match status" value="1"/>
</dbReference>
<gene>
    <name evidence="4" type="ORF">R3P38DRAFT_554367</name>
</gene>
<sequence>MIMHPSLVITLYALLQVPRCLSTLSNRTIDDFNGDTVTGQLPIYVPPNSWNAVVNSNCSFCSVKPVASETFDHTWHDITARDNTIVYSVTLQFTGTAVYFFGIVPNTVPGTKTVRVINTAFSLDGTSAAPYSHKPDTSSEILYSVPMLSLEGLANIPHTLVAQAQAQSLLLFDYAVYTFDDGPGEISTSSAKTSSQSMSALSTTNSDMGGTVSIMTVTTSPASASQIASSKSNFPVATVVGSVCGVVAVLLLVCALLWFRRRRYRAVPHVEAFNAATVGATPSQFDDTPGVSPYTSMGLGMREISTSESFHPSAAKAPGPSSSRSGSIPPRPSLPSTSVRSLSLRTALPPYSRTDPADNPAGSSASRLGERSQL</sequence>